<feature type="domain" description="Tyr recombinase" evidence="2">
    <location>
        <begin position="1"/>
        <end position="184"/>
    </location>
</feature>
<evidence type="ECO:0000313" key="3">
    <source>
        <dbReference type="EMBL" id="ACZ07262.1"/>
    </source>
</evidence>
<evidence type="ECO:0000256" key="1">
    <source>
        <dbReference type="ARBA" id="ARBA00023172"/>
    </source>
</evidence>
<organism evidence="3 4">
    <name type="scientific">Sebaldella termitidis (strain ATCC 33386 / NCTC 11300)</name>
    <dbReference type="NCBI Taxonomy" id="526218"/>
    <lineage>
        <taxon>Bacteria</taxon>
        <taxon>Fusobacteriati</taxon>
        <taxon>Fusobacteriota</taxon>
        <taxon>Fusobacteriia</taxon>
        <taxon>Fusobacteriales</taxon>
        <taxon>Leptotrichiaceae</taxon>
        <taxon>Sebaldella</taxon>
    </lineage>
</organism>
<protein>
    <submittedName>
        <fullName evidence="3">Integrase family protein</fullName>
    </submittedName>
</protein>
<dbReference type="AlphaFoldDB" id="D1ALZ4"/>
<dbReference type="eggNOG" id="COG0582">
    <property type="taxonomic scope" value="Bacteria"/>
</dbReference>
<dbReference type="GO" id="GO:0006310">
    <property type="term" value="P:DNA recombination"/>
    <property type="evidence" value="ECO:0007669"/>
    <property type="project" value="UniProtKB-KW"/>
</dbReference>
<name>D1ALZ4_SEBTE</name>
<dbReference type="InterPro" id="IPR050090">
    <property type="entry name" value="Tyrosine_recombinase_XerCD"/>
</dbReference>
<reference evidence="3 4" key="2">
    <citation type="journal article" date="2010" name="Stand. Genomic Sci.">
        <title>Complete genome sequence of Sebaldella termitidis type strain (NCTC 11300).</title>
        <authorList>
            <person name="Harmon-Smith M."/>
            <person name="Celia L."/>
            <person name="Chertkov O."/>
            <person name="Lapidus A."/>
            <person name="Copeland A."/>
            <person name="Glavina Del Rio T."/>
            <person name="Nolan M."/>
            <person name="Lucas S."/>
            <person name="Tice H."/>
            <person name="Cheng J.F."/>
            <person name="Han C."/>
            <person name="Detter J.C."/>
            <person name="Bruce D."/>
            <person name="Goodwin L."/>
            <person name="Pitluck S."/>
            <person name="Pati A."/>
            <person name="Liolios K."/>
            <person name="Ivanova N."/>
            <person name="Mavromatis K."/>
            <person name="Mikhailova N."/>
            <person name="Chen A."/>
            <person name="Palaniappan K."/>
            <person name="Land M."/>
            <person name="Hauser L."/>
            <person name="Chang Y.J."/>
            <person name="Jeffries C.D."/>
            <person name="Brettin T."/>
            <person name="Goker M."/>
            <person name="Beck B."/>
            <person name="Bristow J."/>
            <person name="Eisen J.A."/>
            <person name="Markowitz V."/>
            <person name="Hugenholtz P."/>
            <person name="Kyrpides N.C."/>
            <person name="Klenk H.P."/>
            <person name="Chen F."/>
        </authorList>
    </citation>
    <scope>NUCLEOTIDE SEQUENCE [LARGE SCALE GENOMIC DNA]</scope>
    <source>
        <strain evidence="4">ATCC 33386 / NCTC 11300</strain>
    </source>
</reference>
<dbReference type="GO" id="GO:0015074">
    <property type="term" value="P:DNA integration"/>
    <property type="evidence" value="ECO:0007669"/>
    <property type="project" value="InterPro"/>
</dbReference>
<dbReference type="RefSeq" id="WP_012859861.1">
    <property type="nucleotide sequence ID" value="NC_013517.1"/>
</dbReference>
<keyword evidence="4" id="KW-1185">Reference proteome</keyword>
<dbReference type="InterPro" id="IPR013762">
    <property type="entry name" value="Integrase-like_cat_sf"/>
</dbReference>
<dbReference type="InterPro" id="IPR011010">
    <property type="entry name" value="DNA_brk_join_enz"/>
</dbReference>
<dbReference type="HOGENOM" id="CLU_027562_33_1_0"/>
<dbReference type="Proteomes" id="UP000000845">
    <property type="component" value="Chromosome"/>
</dbReference>
<gene>
    <name evidence="3" type="ordered locus">Sterm_0378</name>
</gene>
<dbReference type="GO" id="GO:0003677">
    <property type="term" value="F:DNA binding"/>
    <property type="evidence" value="ECO:0007669"/>
    <property type="project" value="InterPro"/>
</dbReference>
<dbReference type="Pfam" id="PF00589">
    <property type="entry name" value="Phage_integrase"/>
    <property type="match status" value="1"/>
</dbReference>
<dbReference type="PANTHER" id="PTHR30349">
    <property type="entry name" value="PHAGE INTEGRASE-RELATED"/>
    <property type="match status" value="1"/>
</dbReference>
<dbReference type="KEGG" id="str:Sterm_0378"/>
<keyword evidence="1" id="KW-0233">DNA recombination</keyword>
<dbReference type="PROSITE" id="PS51898">
    <property type="entry name" value="TYR_RECOMBINASE"/>
    <property type="match status" value="1"/>
</dbReference>
<evidence type="ECO:0000259" key="2">
    <source>
        <dbReference type="PROSITE" id="PS51898"/>
    </source>
</evidence>
<sequence length="190" mass="22504">MKTRALTFKELNSILDLLKYGFHYKEDQKVRTFRAKKKIYYLLLFQVNTGLRVGDILQLRRKDILNSRINITEQKTKKNLSRSYPKNTYNAIKEYCKENCIGYDDLLFDNLNVRTVQKNLKVVIKYLELRDISTHSFRKTFATLKYKESKNNIELVRRLLNHSNTSVTQRYLGISDIDLEKISSKAILNI</sequence>
<dbReference type="Gene3D" id="1.10.443.10">
    <property type="entry name" value="Intergrase catalytic core"/>
    <property type="match status" value="1"/>
</dbReference>
<evidence type="ECO:0000313" key="4">
    <source>
        <dbReference type="Proteomes" id="UP000000845"/>
    </source>
</evidence>
<proteinExistence type="predicted"/>
<dbReference type="InterPro" id="IPR002104">
    <property type="entry name" value="Integrase_catalytic"/>
</dbReference>
<reference evidence="4" key="1">
    <citation type="submission" date="2009-09" db="EMBL/GenBank/DDBJ databases">
        <title>The complete chromosome of Sebaldella termitidis ATCC 33386.</title>
        <authorList>
            <consortium name="US DOE Joint Genome Institute (JGI-PGF)"/>
            <person name="Lucas S."/>
            <person name="Copeland A."/>
            <person name="Lapidus A."/>
            <person name="Glavina del Rio T."/>
            <person name="Dalin E."/>
            <person name="Tice H."/>
            <person name="Bruce D."/>
            <person name="Goodwin L."/>
            <person name="Pitluck S."/>
            <person name="Kyrpides N."/>
            <person name="Mavromatis K."/>
            <person name="Ivanova N."/>
            <person name="Mikhailova N."/>
            <person name="Sims D."/>
            <person name="Meincke L."/>
            <person name="Brettin T."/>
            <person name="Detter J.C."/>
            <person name="Han C."/>
            <person name="Larimer F."/>
            <person name="Land M."/>
            <person name="Hauser L."/>
            <person name="Markowitz V."/>
            <person name="Cheng J.F."/>
            <person name="Hugenholtz P."/>
            <person name="Woyke T."/>
            <person name="Wu D."/>
            <person name="Eisen J.A."/>
        </authorList>
    </citation>
    <scope>NUCLEOTIDE SEQUENCE [LARGE SCALE GENOMIC DNA]</scope>
    <source>
        <strain evidence="4">ATCC 33386 / NCTC 11300</strain>
    </source>
</reference>
<dbReference type="PANTHER" id="PTHR30349:SF82">
    <property type="entry name" value="INTEGRASE_RECOMBINASE YOEC-RELATED"/>
    <property type="match status" value="1"/>
</dbReference>
<dbReference type="SUPFAM" id="SSF56349">
    <property type="entry name" value="DNA breaking-rejoining enzymes"/>
    <property type="match status" value="1"/>
</dbReference>
<dbReference type="EMBL" id="CP001739">
    <property type="protein sequence ID" value="ACZ07262.1"/>
    <property type="molecule type" value="Genomic_DNA"/>
</dbReference>
<accession>D1ALZ4</accession>